<dbReference type="Pfam" id="PF13409">
    <property type="entry name" value="GST_N_2"/>
    <property type="match status" value="1"/>
</dbReference>
<feature type="domain" description="GST N-terminal" evidence="1">
    <location>
        <begin position="2"/>
        <end position="85"/>
    </location>
</feature>
<dbReference type="CDD" id="cd03194">
    <property type="entry name" value="GST_C_3"/>
    <property type="match status" value="1"/>
</dbReference>
<protein>
    <submittedName>
        <fullName evidence="2">Glutathione S-transferase family protein</fullName>
    </submittedName>
</protein>
<evidence type="ECO:0000313" key="2">
    <source>
        <dbReference type="EMBL" id="MBT2186250.1"/>
    </source>
</evidence>
<organism evidence="2 3">
    <name type="scientific">Sphingobium nicotianae</name>
    <dbReference type="NCBI Taxonomy" id="2782607"/>
    <lineage>
        <taxon>Bacteria</taxon>
        <taxon>Pseudomonadati</taxon>
        <taxon>Pseudomonadota</taxon>
        <taxon>Alphaproteobacteria</taxon>
        <taxon>Sphingomonadales</taxon>
        <taxon>Sphingomonadaceae</taxon>
        <taxon>Sphingobium</taxon>
    </lineage>
</organism>
<dbReference type="InterPro" id="IPR036282">
    <property type="entry name" value="Glutathione-S-Trfase_C_sf"/>
</dbReference>
<evidence type="ECO:0000259" key="1">
    <source>
        <dbReference type="PROSITE" id="PS50404"/>
    </source>
</evidence>
<dbReference type="CDD" id="cd03043">
    <property type="entry name" value="GST_N_1"/>
    <property type="match status" value="1"/>
</dbReference>
<proteinExistence type="predicted"/>
<reference evidence="2" key="1">
    <citation type="submission" date="2021-05" db="EMBL/GenBank/DDBJ databases">
        <title>Genome of Sphingobium sp. strain.</title>
        <authorList>
            <person name="Fan R."/>
        </authorList>
    </citation>
    <scope>NUCLEOTIDE SEQUENCE</scope>
    <source>
        <strain evidence="2">H33</strain>
    </source>
</reference>
<dbReference type="GO" id="GO:0004364">
    <property type="term" value="F:glutathione transferase activity"/>
    <property type="evidence" value="ECO:0007669"/>
    <property type="project" value="TreeGrafter"/>
</dbReference>
<dbReference type="PROSITE" id="PS50404">
    <property type="entry name" value="GST_NTER"/>
    <property type="match status" value="1"/>
</dbReference>
<dbReference type="Gene3D" id="1.20.1050.10">
    <property type="match status" value="1"/>
</dbReference>
<dbReference type="GO" id="GO:0006559">
    <property type="term" value="P:L-phenylalanine catabolic process"/>
    <property type="evidence" value="ECO:0007669"/>
    <property type="project" value="TreeGrafter"/>
</dbReference>
<dbReference type="SUPFAM" id="SSF47616">
    <property type="entry name" value="GST C-terminal domain-like"/>
    <property type="match status" value="1"/>
</dbReference>
<dbReference type="GO" id="GO:0006749">
    <property type="term" value="P:glutathione metabolic process"/>
    <property type="evidence" value="ECO:0007669"/>
    <property type="project" value="TreeGrafter"/>
</dbReference>
<dbReference type="Gene3D" id="3.40.30.10">
    <property type="entry name" value="Glutaredoxin"/>
    <property type="match status" value="1"/>
</dbReference>
<dbReference type="InterPro" id="IPR004045">
    <property type="entry name" value="Glutathione_S-Trfase_N"/>
</dbReference>
<name>A0A9X1DA77_9SPHN</name>
<dbReference type="AlphaFoldDB" id="A0A9X1DA77"/>
<comment type="caution">
    <text evidence="2">The sequence shown here is derived from an EMBL/GenBank/DDBJ whole genome shotgun (WGS) entry which is preliminary data.</text>
</comment>
<dbReference type="Proteomes" id="UP001138757">
    <property type="component" value="Unassembled WGS sequence"/>
</dbReference>
<sequence length="219" mass="24555">MLRLIIGNRVYSSWSLRGWLAVKQSGLPFEEVVVSLYDEDWPARRTRPDLAPSAGKVPALWDGDIAVWDSLAIIDYLDAQTGGTLFWPKDNAALGLARSMAAEMHSGYQALRNEHSMNLRKSYPRVPSEAVAENIARIMELWTLARSRFGAGGDFLFGAFGAVDIMFSAVVTRFVTYDLPVAPAMQPYVAAMQAHPFMREWHECAMQESWQLPKFEQPG</sequence>
<dbReference type="PANTHER" id="PTHR42673">
    <property type="entry name" value="MALEYLACETOACETATE ISOMERASE"/>
    <property type="match status" value="1"/>
</dbReference>
<dbReference type="GO" id="GO:0016034">
    <property type="term" value="F:maleylacetoacetate isomerase activity"/>
    <property type="evidence" value="ECO:0007669"/>
    <property type="project" value="TreeGrafter"/>
</dbReference>
<dbReference type="PANTHER" id="PTHR42673:SF4">
    <property type="entry name" value="MALEYLACETOACETATE ISOMERASE"/>
    <property type="match status" value="1"/>
</dbReference>
<keyword evidence="3" id="KW-1185">Reference proteome</keyword>
<gene>
    <name evidence="2" type="ORF">KK488_04750</name>
</gene>
<evidence type="ECO:0000313" key="3">
    <source>
        <dbReference type="Proteomes" id="UP001138757"/>
    </source>
</evidence>
<dbReference type="SUPFAM" id="SSF52833">
    <property type="entry name" value="Thioredoxin-like"/>
    <property type="match status" value="1"/>
</dbReference>
<dbReference type="InterPro" id="IPR036249">
    <property type="entry name" value="Thioredoxin-like_sf"/>
</dbReference>
<accession>A0A9X1DA77</accession>
<dbReference type="EMBL" id="JAHGAW010000003">
    <property type="protein sequence ID" value="MBT2186250.1"/>
    <property type="molecule type" value="Genomic_DNA"/>
</dbReference>
<dbReference type="RefSeq" id="WP_214622010.1">
    <property type="nucleotide sequence ID" value="NZ_JAHGAW010000003.1"/>
</dbReference>
<dbReference type="Pfam" id="PF13410">
    <property type="entry name" value="GST_C_2"/>
    <property type="match status" value="1"/>
</dbReference>